<feature type="transmembrane region" description="Helical" evidence="1">
    <location>
        <begin position="40"/>
        <end position="58"/>
    </location>
</feature>
<keyword evidence="1" id="KW-0472">Membrane</keyword>
<protein>
    <submittedName>
        <fullName evidence="2">Uncharacterized protein</fullName>
    </submittedName>
</protein>
<evidence type="ECO:0000256" key="1">
    <source>
        <dbReference type="SAM" id="Phobius"/>
    </source>
</evidence>
<sequence length="97" mass="11257">MLGPWIERRRNVFQFVTPILILLVTLAFEPGDAPAKLAEPLTNAFFVLCINVVALRVTRTTSKHYWLWDIPYIMFLLFYVCTFLWFLGFIGASNISQ</sequence>
<reference evidence="2 3" key="1">
    <citation type="submission" date="2018-06" db="EMBL/GenBank/DDBJ databases">
        <title>Genomic Encyclopedia of Type Strains, Phase IV (KMG-IV): sequencing the most valuable type-strain genomes for metagenomic binning, comparative biology and taxonomic classification.</title>
        <authorList>
            <person name="Goeker M."/>
        </authorList>
    </citation>
    <scope>NUCLEOTIDE SEQUENCE [LARGE SCALE GENOMIC DNA]</scope>
    <source>
        <strain evidence="2 3">DSM 18048</strain>
    </source>
</reference>
<feature type="transmembrane region" description="Helical" evidence="1">
    <location>
        <begin position="70"/>
        <end position="92"/>
    </location>
</feature>
<evidence type="ECO:0000313" key="3">
    <source>
        <dbReference type="Proteomes" id="UP000248326"/>
    </source>
</evidence>
<comment type="caution">
    <text evidence="2">The sequence shown here is derived from an EMBL/GenBank/DDBJ whole genome shotgun (WGS) entry which is preliminary data.</text>
</comment>
<dbReference type="EMBL" id="QJSX01000022">
    <property type="protein sequence ID" value="PYE49485.1"/>
    <property type="molecule type" value="Genomic_DNA"/>
</dbReference>
<keyword evidence="1" id="KW-0812">Transmembrane</keyword>
<evidence type="ECO:0000313" key="2">
    <source>
        <dbReference type="EMBL" id="PYE49485.1"/>
    </source>
</evidence>
<keyword evidence="3" id="KW-1185">Reference proteome</keyword>
<keyword evidence="1" id="KW-1133">Transmembrane helix</keyword>
<dbReference type="Proteomes" id="UP000248326">
    <property type="component" value="Unassembled WGS sequence"/>
</dbReference>
<feature type="transmembrane region" description="Helical" evidence="1">
    <location>
        <begin position="12"/>
        <end position="28"/>
    </location>
</feature>
<organism evidence="2 3">
    <name type="scientific">Deinococcus yavapaiensis KR-236</name>
    <dbReference type="NCBI Taxonomy" id="694435"/>
    <lineage>
        <taxon>Bacteria</taxon>
        <taxon>Thermotogati</taxon>
        <taxon>Deinococcota</taxon>
        <taxon>Deinococci</taxon>
        <taxon>Deinococcales</taxon>
        <taxon>Deinococcaceae</taxon>
        <taxon>Deinococcus</taxon>
    </lineage>
</organism>
<name>A0A318S3Y2_9DEIO</name>
<gene>
    <name evidence="2" type="ORF">DES52_12231</name>
</gene>
<dbReference type="AlphaFoldDB" id="A0A318S3Y2"/>
<proteinExistence type="predicted"/>
<accession>A0A318S3Y2</accession>